<dbReference type="GO" id="GO:0008270">
    <property type="term" value="F:zinc ion binding"/>
    <property type="evidence" value="ECO:0007669"/>
    <property type="project" value="InterPro"/>
</dbReference>
<evidence type="ECO:0000313" key="5">
    <source>
        <dbReference type="Proteomes" id="UP000297910"/>
    </source>
</evidence>
<proteinExistence type="predicted"/>
<name>A0A4Z1FDW5_9HELO</name>
<dbReference type="PRINTS" id="PR00755">
    <property type="entry name" value="AFLATOXINBRP"/>
</dbReference>
<dbReference type="InterPro" id="IPR001138">
    <property type="entry name" value="Zn2Cys6_DnaBD"/>
</dbReference>
<dbReference type="SMART" id="SM00066">
    <property type="entry name" value="GAL4"/>
    <property type="match status" value="1"/>
</dbReference>
<protein>
    <recommendedName>
        <fullName evidence="3">Zn(2)-C6 fungal-type domain-containing protein</fullName>
    </recommendedName>
</protein>
<evidence type="ECO:0000259" key="3">
    <source>
        <dbReference type="PROSITE" id="PS50048"/>
    </source>
</evidence>
<dbReference type="InterPro" id="IPR053157">
    <property type="entry name" value="Sterol_Uptake_Regulator"/>
</dbReference>
<dbReference type="GO" id="GO:0001228">
    <property type="term" value="F:DNA-binding transcription activator activity, RNA polymerase II-specific"/>
    <property type="evidence" value="ECO:0007669"/>
    <property type="project" value="TreeGrafter"/>
</dbReference>
<feature type="region of interest" description="Disordered" evidence="2">
    <location>
        <begin position="54"/>
        <end position="91"/>
    </location>
</feature>
<dbReference type="Gene3D" id="4.10.240.10">
    <property type="entry name" value="Zn(2)-C6 fungal-type DNA-binding domain"/>
    <property type="match status" value="1"/>
</dbReference>
<dbReference type="Proteomes" id="UP000297910">
    <property type="component" value="Unassembled WGS sequence"/>
</dbReference>
<feature type="domain" description="Zn(2)-C6 fungal-type" evidence="3">
    <location>
        <begin position="12"/>
        <end position="42"/>
    </location>
</feature>
<reference evidence="4 5" key="1">
    <citation type="submission" date="2017-12" db="EMBL/GenBank/DDBJ databases">
        <title>Comparative genomics of Botrytis spp.</title>
        <authorList>
            <person name="Valero-Jimenez C.A."/>
            <person name="Tapia P."/>
            <person name="Veloso J."/>
            <person name="Silva-Moreno E."/>
            <person name="Staats M."/>
            <person name="Valdes J.H."/>
            <person name="Van Kan J.A.L."/>
        </authorList>
    </citation>
    <scope>NUCLEOTIDE SEQUENCE [LARGE SCALE GENOMIC DNA]</scope>
    <source>
        <strain evidence="4 5">Bp0003</strain>
    </source>
</reference>
<dbReference type="PROSITE" id="PS00463">
    <property type="entry name" value="ZN2_CY6_FUNGAL_1"/>
    <property type="match status" value="1"/>
</dbReference>
<dbReference type="PROSITE" id="PS50048">
    <property type="entry name" value="ZN2_CY6_FUNGAL_2"/>
    <property type="match status" value="1"/>
</dbReference>
<dbReference type="PANTHER" id="PTHR47784">
    <property type="entry name" value="STEROL UPTAKE CONTROL PROTEIN 2"/>
    <property type="match status" value="1"/>
</dbReference>
<keyword evidence="1" id="KW-0539">Nucleus</keyword>
<sequence>MIRRPHKKSRNGCRGCKKRRIKCDEEKPRCQRCVSREITCHYPRLQSLVWVDDSSTPETNSKASNDSGPSPPAYSSTPQNEEASTSDTKTPSLNLENVDLIIHWFTKTVYTVNPPNNVDAIQKAQTFILREAMEHHFLLHGLLALSALHYAESHPDPQKYIEIATAHHTRGLTLYHSILSNMNNGNDIATIAFSSITAIFAFGLARPDAKKEASVGFIDDMVQAISLSKGWQTIMHVTRGLEPPSPQKDQITLSPDAEAAFDRLYALSQGQSATLYTTAITSLKFIFKKTEDGQNDNPHLSCEWGGSLQEEFLKLLRAKDTVALVIVAFSCVMFEKVPQVWWFQGWSKGLFGVVWREVGHDYHEVLEWPRRIVGFEI</sequence>
<dbReference type="CDD" id="cd00067">
    <property type="entry name" value="GAL4"/>
    <property type="match status" value="1"/>
</dbReference>
<gene>
    <name evidence="4" type="ORF">BPAE_0145g00030</name>
</gene>
<organism evidence="4 5">
    <name type="scientific">Botrytis paeoniae</name>
    <dbReference type="NCBI Taxonomy" id="278948"/>
    <lineage>
        <taxon>Eukaryota</taxon>
        <taxon>Fungi</taxon>
        <taxon>Dikarya</taxon>
        <taxon>Ascomycota</taxon>
        <taxon>Pezizomycotina</taxon>
        <taxon>Leotiomycetes</taxon>
        <taxon>Helotiales</taxon>
        <taxon>Sclerotiniaceae</taxon>
        <taxon>Botrytis</taxon>
    </lineage>
</organism>
<keyword evidence="5" id="KW-1185">Reference proteome</keyword>
<evidence type="ECO:0000313" key="4">
    <source>
        <dbReference type="EMBL" id="TGO23054.1"/>
    </source>
</evidence>
<comment type="caution">
    <text evidence="4">The sequence shown here is derived from an EMBL/GenBank/DDBJ whole genome shotgun (WGS) entry which is preliminary data.</text>
</comment>
<accession>A0A4Z1FDW5</accession>
<dbReference type="AlphaFoldDB" id="A0A4Z1FDW5"/>
<dbReference type="Pfam" id="PF00172">
    <property type="entry name" value="Zn_clus"/>
    <property type="match status" value="1"/>
</dbReference>
<dbReference type="EMBL" id="PQXI01000145">
    <property type="protein sequence ID" value="TGO23054.1"/>
    <property type="molecule type" value="Genomic_DNA"/>
</dbReference>
<dbReference type="SUPFAM" id="SSF57701">
    <property type="entry name" value="Zn2/Cys6 DNA-binding domain"/>
    <property type="match status" value="1"/>
</dbReference>
<dbReference type="InterPro" id="IPR036864">
    <property type="entry name" value="Zn2-C6_fun-type_DNA-bd_sf"/>
</dbReference>
<evidence type="ECO:0000256" key="1">
    <source>
        <dbReference type="ARBA" id="ARBA00023242"/>
    </source>
</evidence>
<evidence type="ECO:0000256" key="2">
    <source>
        <dbReference type="SAM" id="MobiDB-lite"/>
    </source>
</evidence>
<dbReference type="PANTHER" id="PTHR47784:SF5">
    <property type="entry name" value="STEROL UPTAKE CONTROL PROTEIN 2"/>
    <property type="match status" value="1"/>
</dbReference>